<dbReference type="Proteomes" id="UP000636004">
    <property type="component" value="Unassembled WGS sequence"/>
</dbReference>
<evidence type="ECO:0000313" key="1">
    <source>
        <dbReference type="EMBL" id="GGZ84132.1"/>
    </source>
</evidence>
<name>A0A918R3H0_9FLAO</name>
<reference evidence="1" key="1">
    <citation type="journal article" date="2014" name="Int. J. Syst. Evol. Microbiol.">
        <title>Complete genome sequence of Corynebacterium casei LMG S-19264T (=DSM 44701T), isolated from a smear-ripened cheese.</title>
        <authorList>
            <consortium name="US DOE Joint Genome Institute (JGI-PGF)"/>
            <person name="Walter F."/>
            <person name="Albersmeier A."/>
            <person name="Kalinowski J."/>
            <person name="Ruckert C."/>
        </authorList>
    </citation>
    <scope>NUCLEOTIDE SEQUENCE</scope>
    <source>
        <strain evidence="1">KCTC 12710</strain>
    </source>
</reference>
<protein>
    <submittedName>
        <fullName evidence="1">Uncharacterized protein</fullName>
    </submittedName>
</protein>
<organism evidence="1 2">
    <name type="scientific">Algibacter mikhailovii</name>
    <dbReference type="NCBI Taxonomy" id="425498"/>
    <lineage>
        <taxon>Bacteria</taxon>
        <taxon>Pseudomonadati</taxon>
        <taxon>Bacteroidota</taxon>
        <taxon>Flavobacteriia</taxon>
        <taxon>Flavobacteriales</taxon>
        <taxon>Flavobacteriaceae</taxon>
        <taxon>Algibacter</taxon>
    </lineage>
</organism>
<keyword evidence="2" id="KW-1185">Reference proteome</keyword>
<comment type="caution">
    <text evidence="1">The sequence shown here is derived from an EMBL/GenBank/DDBJ whole genome shotgun (WGS) entry which is preliminary data.</text>
</comment>
<reference evidence="1" key="2">
    <citation type="submission" date="2020-09" db="EMBL/GenBank/DDBJ databases">
        <authorList>
            <person name="Sun Q."/>
            <person name="Kim S."/>
        </authorList>
    </citation>
    <scope>NUCLEOTIDE SEQUENCE</scope>
    <source>
        <strain evidence="1">KCTC 12710</strain>
    </source>
</reference>
<proteinExistence type="predicted"/>
<accession>A0A918R3H0</accession>
<dbReference type="AlphaFoldDB" id="A0A918R3H0"/>
<evidence type="ECO:0000313" key="2">
    <source>
        <dbReference type="Proteomes" id="UP000636004"/>
    </source>
</evidence>
<sequence length="61" mass="6550">MTLTPGIGTPDSSLTTPDIDLVCEKPICVKIIANVMIVSLSFVILNSLRLVNSLVIKLVHC</sequence>
<gene>
    <name evidence="1" type="ORF">GCM10007028_22450</name>
</gene>
<dbReference type="EMBL" id="BMWZ01000005">
    <property type="protein sequence ID" value="GGZ84132.1"/>
    <property type="molecule type" value="Genomic_DNA"/>
</dbReference>